<feature type="region of interest" description="Disordered" evidence="1">
    <location>
        <begin position="212"/>
        <end position="233"/>
    </location>
</feature>
<keyword evidence="4" id="KW-1185">Reference proteome</keyword>
<dbReference type="Proteomes" id="UP000791440">
    <property type="component" value="Unassembled WGS sequence"/>
</dbReference>
<name>A0A922CMU0_MANSE</name>
<protein>
    <submittedName>
        <fullName evidence="3">Uncharacterized protein</fullName>
    </submittedName>
</protein>
<gene>
    <name evidence="3" type="ORF">O3G_MSEX006986</name>
</gene>
<feature type="chain" id="PRO_5037895363" evidence="2">
    <location>
        <begin position="25"/>
        <end position="265"/>
    </location>
</feature>
<evidence type="ECO:0000256" key="1">
    <source>
        <dbReference type="SAM" id="MobiDB-lite"/>
    </source>
</evidence>
<reference evidence="3" key="1">
    <citation type="journal article" date="2016" name="Insect Biochem. Mol. Biol.">
        <title>Multifaceted biological insights from a draft genome sequence of the tobacco hornworm moth, Manduca sexta.</title>
        <authorList>
            <person name="Kanost M.R."/>
            <person name="Arrese E.L."/>
            <person name="Cao X."/>
            <person name="Chen Y.R."/>
            <person name="Chellapilla S."/>
            <person name="Goldsmith M.R."/>
            <person name="Grosse-Wilde E."/>
            <person name="Heckel D.G."/>
            <person name="Herndon N."/>
            <person name="Jiang H."/>
            <person name="Papanicolaou A."/>
            <person name="Qu J."/>
            <person name="Soulages J.L."/>
            <person name="Vogel H."/>
            <person name="Walters J."/>
            <person name="Waterhouse R.M."/>
            <person name="Ahn S.J."/>
            <person name="Almeida F.C."/>
            <person name="An C."/>
            <person name="Aqrawi P."/>
            <person name="Bretschneider A."/>
            <person name="Bryant W.B."/>
            <person name="Bucks S."/>
            <person name="Chao H."/>
            <person name="Chevignon G."/>
            <person name="Christen J.M."/>
            <person name="Clarke D.F."/>
            <person name="Dittmer N.T."/>
            <person name="Ferguson L.C.F."/>
            <person name="Garavelou S."/>
            <person name="Gordon K.H.J."/>
            <person name="Gunaratna R.T."/>
            <person name="Han Y."/>
            <person name="Hauser F."/>
            <person name="He Y."/>
            <person name="Heidel-Fischer H."/>
            <person name="Hirsh A."/>
            <person name="Hu Y."/>
            <person name="Jiang H."/>
            <person name="Kalra D."/>
            <person name="Klinner C."/>
            <person name="Konig C."/>
            <person name="Kovar C."/>
            <person name="Kroll A.R."/>
            <person name="Kuwar S.S."/>
            <person name="Lee S.L."/>
            <person name="Lehman R."/>
            <person name="Li K."/>
            <person name="Li Z."/>
            <person name="Liang H."/>
            <person name="Lovelace S."/>
            <person name="Lu Z."/>
            <person name="Mansfield J.H."/>
            <person name="McCulloch K.J."/>
            <person name="Mathew T."/>
            <person name="Morton B."/>
            <person name="Muzny D.M."/>
            <person name="Neunemann D."/>
            <person name="Ongeri F."/>
            <person name="Pauchet Y."/>
            <person name="Pu L.L."/>
            <person name="Pyrousis I."/>
            <person name="Rao X.J."/>
            <person name="Redding A."/>
            <person name="Roesel C."/>
            <person name="Sanchez-Gracia A."/>
            <person name="Schaack S."/>
            <person name="Shukla A."/>
            <person name="Tetreau G."/>
            <person name="Wang Y."/>
            <person name="Xiong G.H."/>
            <person name="Traut W."/>
            <person name="Walsh T.K."/>
            <person name="Worley K.C."/>
            <person name="Wu D."/>
            <person name="Wu W."/>
            <person name="Wu Y.Q."/>
            <person name="Zhang X."/>
            <person name="Zou Z."/>
            <person name="Zucker H."/>
            <person name="Briscoe A.D."/>
            <person name="Burmester T."/>
            <person name="Clem R.J."/>
            <person name="Feyereisen R."/>
            <person name="Grimmelikhuijzen C.J.P."/>
            <person name="Hamodrakas S.J."/>
            <person name="Hansson B.S."/>
            <person name="Huguet E."/>
            <person name="Jermiin L.S."/>
            <person name="Lan Q."/>
            <person name="Lehman H.K."/>
            <person name="Lorenzen M."/>
            <person name="Merzendorfer H."/>
            <person name="Michalopoulos I."/>
            <person name="Morton D.B."/>
            <person name="Muthukrishnan S."/>
            <person name="Oakeshott J.G."/>
            <person name="Palmer W."/>
            <person name="Park Y."/>
            <person name="Passarelli A.L."/>
            <person name="Rozas J."/>
            <person name="Schwartz L.M."/>
            <person name="Smith W."/>
            <person name="Southgate A."/>
            <person name="Vilcinskas A."/>
            <person name="Vogt R."/>
            <person name="Wang P."/>
            <person name="Werren J."/>
            <person name="Yu X.Q."/>
            <person name="Zhou J.J."/>
            <person name="Brown S.J."/>
            <person name="Scherer S.E."/>
            <person name="Richards S."/>
            <person name="Blissard G.W."/>
        </authorList>
    </citation>
    <scope>NUCLEOTIDE SEQUENCE</scope>
</reference>
<evidence type="ECO:0000313" key="4">
    <source>
        <dbReference type="Proteomes" id="UP000791440"/>
    </source>
</evidence>
<dbReference type="EMBL" id="JH668401">
    <property type="protein sequence ID" value="KAG6451158.1"/>
    <property type="molecule type" value="Genomic_DNA"/>
</dbReference>
<reference evidence="3" key="2">
    <citation type="submission" date="2020-12" db="EMBL/GenBank/DDBJ databases">
        <authorList>
            <person name="Kanost M."/>
        </authorList>
    </citation>
    <scope>NUCLEOTIDE SEQUENCE</scope>
</reference>
<sequence>MNRIMKTWISIWVIYLLTSTTTTSYTTQRPKKPPKVQEMRYITNWGKYKLPKVVHVKDLTKILEQISYYRQMKYCPYKNKYKCLTTDKDEIISRIIANYFASKINETQTNRNETAEIKNNNKKQKKYKKIKKANMTDKPINKSMNESKMEAVKKYQRVGPDYDFIEEPIFNHNYRNKRILKLELISEPSKNRLNQDIYRASRNEEFKDLTRKHQRNSRKMKKSQRFRRGTGTTPARWCDGRRRWIRRQTTKTTKVIKTTTSSDLS</sequence>
<keyword evidence="2" id="KW-0732">Signal</keyword>
<feature type="compositionally biased region" description="Basic residues" evidence="1">
    <location>
        <begin position="212"/>
        <end position="228"/>
    </location>
</feature>
<organism evidence="3 4">
    <name type="scientific">Manduca sexta</name>
    <name type="common">Tobacco hawkmoth</name>
    <name type="synonym">Tobacco hornworm</name>
    <dbReference type="NCBI Taxonomy" id="7130"/>
    <lineage>
        <taxon>Eukaryota</taxon>
        <taxon>Metazoa</taxon>
        <taxon>Ecdysozoa</taxon>
        <taxon>Arthropoda</taxon>
        <taxon>Hexapoda</taxon>
        <taxon>Insecta</taxon>
        <taxon>Pterygota</taxon>
        <taxon>Neoptera</taxon>
        <taxon>Endopterygota</taxon>
        <taxon>Lepidoptera</taxon>
        <taxon>Glossata</taxon>
        <taxon>Ditrysia</taxon>
        <taxon>Bombycoidea</taxon>
        <taxon>Sphingidae</taxon>
        <taxon>Sphinginae</taxon>
        <taxon>Sphingini</taxon>
        <taxon>Manduca</taxon>
    </lineage>
</organism>
<proteinExistence type="predicted"/>
<evidence type="ECO:0000313" key="3">
    <source>
        <dbReference type="EMBL" id="KAG6451158.1"/>
    </source>
</evidence>
<accession>A0A922CMU0</accession>
<evidence type="ECO:0000256" key="2">
    <source>
        <dbReference type="SAM" id="SignalP"/>
    </source>
</evidence>
<dbReference type="AlphaFoldDB" id="A0A922CMU0"/>
<comment type="caution">
    <text evidence="3">The sequence shown here is derived from an EMBL/GenBank/DDBJ whole genome shotgun (WGS) entry which is preliminary data.</text>
</comment>
<feature type="signal peptide" evidence="2">
    <location>
        <begin position="1"/>
        <end position="24"/>
    </location>
</feature>